<feature type="domain" description="Multidrug resistance protein MdtA-like alpha-helical hairpin" evidence="6">
    <location>
        <begin position="106"/>
        <end position="175"/>
    </location>
</feature>
<evidence type="ECO:0000313" key="11">
    <source>
        <dbReference type="Proteomes" id="UP001597371"/>
    </source>
</evidence>
<dbReference type="InterPro" id="IPR058625">
    <property type="entry name" value="MdtA-like_BSH"/>
</dbReference>
<dbReference type="InterPro" id="IPR058624">
    <property type="entry name" value="MdtA-like_HH"/>
</dbReference>
<reference evidence="11" key="1">
    <citation type="journal article" date="2019" name="Int. J. Syst. Evol. Microbiol.">
        <title>The Global Catalogue of Microorganisms (GCM) 10K type strain sequencing project: providing services to taxonomists for standard genome sequencing and annotation.</title>
        <authorList>
            <consortium name="The Broad Institute Genomics Platform"/>
            <consortium name="The Broad Institute Genome Sequencing Center for Infectious Disease"/>
            <person name="Wu L."/>
            <person name="Ma J."/>
        </authorList>
    </citation>
    <scope>NUCLEOTIDE SEQUENCE [LARGE SCALE GENOMIC DNA]</scope>
    <source>
        <strain evidence="11">ZS-35-S2</strain>
    </source>
</reference>
<evidence type="ECO:0000259" key="9">
    <source>
        <dbReference type="Pfam" id="PF25967"/>
    </source>
</evidence>
<evidence type="ECO:0000256" key="3">
    <source>
        <dbReference type="SAM" id="Coils"/>
    </source>
</evidence>
<dbReference type="Pfam" id="PF25917">
    <property type="entry name" value="BSH_RND"/>
    <property type="match status" value="1"/>
</dbReference>
<feature type="domain" description="Multidrug resistance protein MdtA-like beta-barrel" evidence="8">
    <location>
        <begin position="212"/>
        <end position="302"/>
    </location>
</feature>
<dbReference type="Pfam" id="PF25876">
    <property type="entry name" value="HH_MFP_RND"/>
    <property type="match status" value="1"/>
</dbReference>
<dbReference type="Gene3D" id="2.40.420.20">
    <property type="match status" value="1"/>
</dbReference>
<dbReference type="EMBL" id="JBHUIJ010000022">
    <property type="protein sequence ID" value="MFD2238743.1"/>
    <property type="molecule type" value="Genomic_DNA"/>
</dbReference>
<organism evidence="10 11">
    <name type="scientific">Aureimonas populi</name>
    <dbReference type="NCBI Taxonomy" id="1701758"/>
    <lineage>
        <taxon>Bacteria</taxon>
        <taxon>Pseudomonadati</taxon>
        <taxon>Pseudomonadota</taxon>
        <taxon>Alphaproteobacteria</taxon>
        <taxon>Hyphomicrobiales</taxon>
        <taxon>Aurantimonadaceae</taxon>
        <taxon>Aureimonas</taxon>
    </lineage>
</organism>
<evidence type="ECO:0000259" key="7">
    <source>
        <dbReference type="Pfam" id="PF25917"/>
    </source>
</evidence>
<proteinExistence type="inferred from homology"/>
<keyword evidence="5" id="KW-0732">Signal</keyword>
<dbReference type="PROSITE" id="PS51257">
    <property type="entry name" value="PROKAR_LIPOPROTEIN"/>
    <property type="match status" value="1"/>
</dbReference>
<dbReference type="Gene3D" id="1.10.287.470">
    <property type="entry name" value="Helix hairpin bin"/>
    <property type="match status" value="1"/>
</dbReference>
<comment type="caution">
    <text evidence="10">The sequence shown here is derived from an EMBL/GenBank/DDBJ whole genome shotgun (WGS) entry which is preliminary data.</text>
</comment>
<dbReference type="InterPro" id="IPR058626">
    <property type="entry name" value="MdtA-like_b-barrel"/>
</dbReference>
<dbReference type="Gene3D" id="2.40.50.100">
    <property type="match status" value="1"/>
</dbReference>
<dbReference type="Pfam" id="PF25967">
    <property type="entry name" value="RND-MFP_C"/>
    <property type="match status" value="1"/>
</dbReference>
<feature type="coiled-coil region" evidence="3">
    <location>
        <begin position="106"/>
        <end position="171"/>
    </location>
</feature>
<dbReference type="InterPro" id="IPR058627">
    <property type="entry name" value="MdtA-like_C"/>
</dbReference>
<name>A0ABW5CPM3_9HYPH</name>
<dbReference type="Gene3D" id="2.40.30.170">
    <property type="match status" value="1"/>
</dbReference>
<accession>A0ABW5CPM3</accession>
<evidence type="ECO:0000259" key="8">
    <source>
        <dbReference type="Pfam" id="PF25944"/>
    </source>
</evidence>
<dbReference type="SUPFAM" id="SSF111369">
    <property type="entry name" value="HlyD-like secretion proteins"/>
    <property type="match status" value="1"/>
</dbReference>
<evidence type="ECO:0000256" key="2">
    <source>
        <dbReference type="ARBA" id="ARBA00009477"/>
    </source>
</evidence>
<sequence>MSAFRPARLFAAALSLAFLAGCQEQEPAAQAQQAAPPPSPVGIVEVSLESIPVVSELPGRISPTRIAEVRPRVGGIVLERIFEQGIDVEEGDPLFRIDPVTFEVQVQAAEASVARAEAVLRQATQEAERTRTLVQRNTLGTANLETAEAAQAQAQADLASAQANLRTAQINLDYATVRAPISGRIGRALVTEGALVSATGTEALATIQQLDPVYADIQQPVAELLRLREALRTGALTEIEPDVAQVKLMLDDGSEHPHTGRLLFSEATVEPTSGQVTLRAEFPNPDGTLLPGMYVRVAVEQGVDQNAIAVPNQSLQRDTAGRALLYIVNAENVVEARPVMVAREVGNRSVISQGLSVGERVVADGFQKTGPGATVTPVPWEGGVGESASAPAEGGEQAPAAAPAEEAQPEEPAAEAETPPAEGESEAENTQGDAVPSPTPRAEAAQ</sequence>
<dbReference type="NCBIfam" id="TIGR01730">
    <property type="entry name" value="RND_mfp"/>
    <property type="match status" value="1"/>
</dbReference>
<feature type="signal peptide" evidence="5">
    <location>
        <begin position="1"/>
        <end position="20"/>
    </location>
</feature>
<gene>
    <name evidence="10" type="ORF">ACFSKQ_14910</name>
</gene>
<keyword evidence="11" id="KW-1185">Reference proteome</keyword>
<feature type="compositionally biased region" description="Low complexity" evidence="4">
    <location>
        <begin position="386"/>
        <end position="406"/>
    </location>
</feature>
<dbReference type="PANTHER" id="PTHR30158:SF3">
    <property type="entry name" value="MULTIDRUG EFFLUX PUMP SUBUNIT ACRA-RELATED"/>
    <property type="match status" value="1"/>
</dbReference>
<dbReference type="InterPro" id="IPR006143">
    <property type="entry name" value="RND_pump_MFP"/>
</dbReference>
<evidence type="ECO:0000256" key="1">
    <source>
        <dbReference type="ARBA" id="ARBA00004196"/>
    </source>
</evidence>
<dbReference type="Pfam" id="PF25944">
    <property type="entry name" value="Beta-barrel_RND"/>
    <property type="match status" value="1"/>
</dbReference>
<evidence type="ECO:0000256" key="5">
    <source>
        <dbReference type="SAM" id="SignalP"/>
    </source>
</evidence>
<feature type="chain" id="PRO_5046794099" evidence="5">
    <location>
        <begin position="21"/>
        <end position="446"/>
    </location>
</feature>
<dbReference type="RefSeq" id="WP_209737211.1">
    <property type="nucleotide sequence ID" value="NZ_CP072611.1"/>
</dbReference>
<evidence type="ECO:0000256" key="4">
    <source>
        <dbReference type="SAM" id="MobiDB-lite"/>
    </source>
</evidence>
<evidence type="ECO:0000259" key="6">
    <source>
        <dbReference type="Pfam" id="PF25876"/>
    </source>
</evidence>
<comment type="similarity">
    <text evidence="2">Belongs to the membrane fusion protein (MFP) (TC 8.A.1) family.</text>
</comment>
<dbReference type="PANTHER" id="PTHR30158">
    <property type="entry name" value="ACRA/E-RELATED COMPONENT OF DRUG EFFLUX TRANSPORTER"/>
    <property type="match status" value="1"/>
</dbReference>
<protein>
    <submittedName>
        <fullName evidence="10">Efflux RND transporter periplasmic adaptor subunit</fullName>
    </submittedName>
</protein>
<comment type="subcellular location">
    <subcellularLocation>
        <location evidence="1">Cell envelope</location>
    </subcellularLocation>
</comment>
<dbReference type="Proteomes" id="UP001597371">
    <property type="component" value="Unassembled WGS sequence"/>
</dbReference>
<feature type="region of interest" description="Disordered" evidence="4">
    <location>
        <begin position="367"/>
        <end position="446"/>
    </location>
</feature>
<keyword evidence="3" id="KW-0175">Coiled coil</keyword>
<feature type="domain" description="Multidrug resistance protein MdtA-like C-terminal permuted SH3" evidence="9">
    <location>
        <begin position="306"/>
        <end position="368"/>
    </location>
</feature>
<evidence type="ECO:0000313" key="10">
    <source>
        <dbReference type="EMBL" id="MFD2238743.1"/>
    </source>
</evidence>
<feature type="domain" description="Multidrug resistance protein MdtA-like barrel-sandwich hybrid" evidence="7">
    <location>
        <begin position="65"/>
        <end position="208"/>
    </location>
</feature>